<dbReference type="RefSeq" id="WP_167077202.1">
    <property type="nucleotide sequence ID" value="NZ_VVIW01000007.1"/>
</dbReference>
<protein>
    <submittedName>
        <fullName evidence="1">WG repeat-containing protein</fullName>
    </submittedName>
</protein>
<dbReference type="InterPro" id="IPR032774">
    <property type="entry name" value="WG_beta_rep"/>
</dbReference>
<dbReference type="EMBL" id="VVIW01000007">
    <property type="protein sequence ID" value="NHZ41442.1"/>
    <property type="molecule type" value="Genomic_DNA"/>
</dbReference>
<dbReference type="Pfam" id="PF14903">
    <property type="entry name" value="WG_beta_rep"/>
    <property type="match status" value="4"/>
</dbReference>
<dbReference type="Proteomes" id="UP000819052">
    <property type="component" value="Unassembled WGS sequence"/>
</dbReference>
<keyword evidence="2" id="KW-1185">Reference proteome</keyword>
<reference evidence="1 2" key="1">
    <citation type="submission" date="2019-09" db="EMBL/GenBank/DDBJ databases">
        <title>Taxonomy of Antarctic Massilia spp.: description of Massilia rubra sp. nov., Massilia aquatica sp. nov., Massilia mucilaginosa sp. nov., Massilia frigida sp. nov. isolated from streams, lakes and regoliths.</title>
        <authorList>
            <person name="Holochova P."/>
            <person name="Sedlacek I."/>
            <person name="Kralova S."/>
            <person name="Maslanova I."/>
            <person name="Busse H.-J."/>
            <person name="Stankova E."/>
            <person name="Vrbovska V."/>
            <person name="Kovarovic V."/>
            <person name="Bartak M."/>
            <person name="Svec P."/>
            <person name="Pantucek R."/>
        </authorList>
    </citation>
    <scope>NUCLEOTIDE SEQUENCE [LARGE SCALE GENOMIC DNA]</scope>
    <source>
        <strain evidence="1 2">CCM 8693</strain>
    </source>
</reference>
<evidence type="ECO:0000313" key="2">
    <source>
        <dbReference type="Proteomes" id="UP000819052"/>
    </source>
</evidence>
<sequence length="604" mass="66632">MSAHPVLIRNPMQPDGKPSELLLVHDGRAYQSRPALYYVNGPFVDDRAGGAIAAAMAADGGRGYLNARGEWVVAPTLQDAQPFGPDGLSLFRDQDRWGYRNLKGDVAVAAQYEKAEAFSFGLAAVMIGERKWRYIDTSGQFTFDGFLRHAGPFTAIGLAVARGGTYKCGYIDRSGAWAIAPRFELPAPFSRHGVAPASENGRRFGIINQQGEWVLAPCYDEIDAFNDDGLAWFKADDNQEDYLDAAGIPVIPDCYDLSRTMRHGVAVERAAQMWYRSADDVREFGEAFDWAGDFNTHGFALARAVDQERGPVWGIARLDGTFAVVPADVLEPLPDWDIDIGYPEPGTPLIAFLARDGSIALLDRDARLAFRLRAESEDGVERVALYDETGRQLWQDAPCAGLHTPQPYFSAPPEAFLAEVGHVDELPAYAETMLAATRAKLLNIDALKQAAHDGEKETDDAYAYKSGPDDCFNGYSDTDDEGRLARLVRTRRRIFRMYLGEAELMRYEFLGDDRYPMVLRMLERCVARLSAHFGAPVSDPDYAGAEPDRDTLAWRVGALWLGIAGVHQNGDGDAWQHIWLVCVPSQTAFNAALAGQQPSPFDLT</sequence>
<dbReference type="PANTHER" id="PTHR37841">
    <property type="entry name" value="GLR2918 PROTEIN"/>
    <property type="match status" value="1"/>
</dbReference>
<name>A0ABX0M3H3_9BURK</name>
<gene>
    <name evidence="1" type="ORF">F1609_14940</name>
</gene>
<evidence type="ECO:0000313" key="1">
    <source>
        <dbReference type="EMBL" id="NHZ41442.1"/>
    </source>
</evidence>
<proteinExistence type="predicted"/>
<comment type="caution">
    <text evidence="1">The sequence shown here is derived from an EMBL/GenBank/DDBJ whole genome shotgun (WGS) entry which is preliminary data.</text>
</comment>
<organism evidence="1 2">
    <name type="scientific">Massilia aquatica</name>
    <dbReference type="NCBI Taxonomy" id="2609000"/>
    <lineage>
        <taxon>Bacteria</taxon>
        <taxon>Pseudomonadati</taxon>
        <taxon>Pseudomonadota</taxon>
        <taxon>Betaproteobacteria</taxon>
        <taxon>Burkholderiales</taxon>
        <taxon>Oxalobacteraceae</taxon>
        <taxon>Telluria group</taxon>
        <taxon>Massilia</taxon>
    </lineage>
</organism>
<dbReference type="PANTHER" id="PTHR37841:SF1">
    <property type="entry name" value="DUF3298 DOMAIN-CONTAINING PROTEIN"/>
    <property type="match status" value="1"/>
</dbReference>
<accession>A0ABX0M3H3</accession>